<comment type="subcellular location">
    <subcellularLocation>
        <location evidence="1 10">Cell outer membrane</location>
        <topology evidence="1 10">Multi-pass membrane protein</topology>
    </subcellularLocation>
</comment>
<evidence type="ECO:0000256" key="6">
    <source>
        <dbReference type="ARBA" id="ARBA00023077"/>
    </source>
</evidence>
<evidence type="ECO:0000256" key="7">
    <source>
        <dbReference type="ARBA" id="ARBA00023136"/>
    </source>
</evidence>
<evidence type="ECO:0000256" key="4">
    <source>
        <dbReference type="ARBA" id="ARBA00022692"/>
    </source>
</evidence>
<dbReference type="PANTHER" id="PTHR30069">
    <property type="entry name" value="TONB-DEPENDENT OUTER MEMBRANE RECEPTOR"/>
    <property type="match status" value="1"/>
</dbReference>
<dbReference type="InterPro" id="IPR036942">
    <property type="entry name" value="Beta-barrel_TonB_sf"/>
</dbReference>
<keyword evidence="7 10" id="KW-0472">Membrane</keyword>
<evidence type="ECO:0000256" key="8">
    <source>
        <dbReference type="ARBA" id="ARBA00023170"/>
    </source>
</evidence>
<feature type="domain" description="TonB-dependent receptor plug" evidence="14">
    <location>
        <begin position="67"/>
        <end position="154"/>
    </location>
</feature>
<dbReference type="InterPro" id="IPR037066">
    <property type="entry name" value="Plug_dom_sf"/>
</dbReference>
<evidence type="ECO:0000256" key="10">
    <source>
        <dbReference type="PROSITE-ProRule" id="PRU01360"/>
    </source>
</evidence>
<keyword evidence="9 10" id="KW-0998">Cell outer membrane</keyword>
<dbReference type="Gene3D" id="2.40.170.20">
    <property type="entry name" value="TonB-dependent receptor, beta-barrel domain"/>
    <property type="match status" value="1"/>
</dbReference>
<evidence type="ECO:0000256" key="3">
    <source>
        <dbReference type="ARBA" id="ARBA00022452"/>
    </source>
</evidence>
<keyword evidence="16" id="KW-1185">Reference proteome</keyword>
<gene>
    <name evidence="15" type="ORF">NQ519_15235</name>
</gene>
<keyword evidence="4 10" id="KW-0812">Transmembrane</keyword>
<dbReference type="EMBL" id="CP102252">
    <property type="protein sequence ID" value="UWN65071.1"/>
    <property type="molecule type" value="Genomic_DNA"/>
</dbReference>
<evidence type="ECO:0000313" key="16">
    <source>
        <dbReference type="Proteomes" id="UP001058267"/>
    </source>
</evidence>
<evidence type="ECO:0000259" key="14">
    <source>
        <dbReference type="Pfam" id="PF07715"/>
    </source>
</evidence>
<dbReference type="PROSITE" id="PS52016">
    <property type="entry name" value="TONB_DEPENDENT_REC_3"/>
    <property type="match status" value="1"/>
</dbReference>
<dbReference type="RefSeq" id="WP_019150294.1">
    <property type="nucleotide sequence ID" value="NZ_CP102252.1"/>
</dbReference>
<dbReference type="InterPro" id="IPR012910">
    <property type="entry name" value="Plug_dom"/>
</dbReference>
<feature type="domain" description="TonB-dependent receptor-like beta-barrel" evidence="13">
    <location>
        <begin position="208"/>
        <end position="659"/>
    </location>
</feature>
<evidence type="ECO:0000313" key="15">
    <source>
        <dbReference type="EMBL" id="UWN65071.1"/>
    </source>
</evidence>
<name>A0ABY5V6A8_9BACT</name>
<feature type="signal peptide" evidence="12">
    <location>
        <begin position="1"/>
        <end position="19"/>
    </location>
</feature>
<evidence type="ECO:0000256" key="2">
    <source>
        <dbReference type="ARBA" id="ARBA00022448"/>
    </source>
</evidence>
<dbReference type="SUPFAM" id="SSF56935">
    <property type="entry name" value="Porins"/>
    <property type="match status" value="1"/>
</dbReference>
<dbReference type="InterPro" id="IPR039426">
    <property type="entry name" value="TonB-dep_rcpt-like"/>
</dbReference>
<evidence type="ECO:0000259" key="13">
    <source>
        <dbReference type="Pfam" id="PF00593"/>
    </source>
</evidence>
<feature type="chain" id="PRO_5045700741" evidence="12">
    <location>
        <begin position="20"/>
        <end position="692"/>
    </location>
</feature>
<keyword evidence="8 15" id="KW-0675">Receptor</keyword>
<keyword evidence="3 10" id="KW-1134">Transmembrane beta strand</keyword>
<protein>
    <submittedName>
        <fullName evidence="15">TonB-dependent receptor plug domain-containing protein</fullName>
    </submittedName>
</protein>
<proteinExistence type="inferred from homology"/>
<dbReference type="Gene3D" id="2.170.130.10">
    <property type="entry name" value="TonB-dependent receptor, plug domain"/>
    <property type="match status" value="1"/>
</dbReference>
<dbReference type="Pfam" id="PF00593">
    <property type="entry name" value="TonB_dep_Rec_b-barrel"/>
    <property type="match status" value="1"/>
</dbReference>
<organism evidence="15 16">
    <name type="scientific">Alistipes senegalensis JC50</name>
    <dbReference type="NCBI Taxonomy" id="1033732"/>
    <lineage>
        <taxon>Bacteria</taxon>
        <taxon>Pseudomonadati</taxon>
        <taxon>Bacteroidota</taxon>
        <taxon>Bacteroidia</taxon>
        <taxon>Bacteroidales</taxon>
        <taxon>Rikenellaceae</taxon>
        <taxon>Alistipes</taxon>
    </lineage>
</organism>
<accession>A0ABY5V6A8</accession>
<keyword evidence="6 11" id="KW-0798">TonB box</keyword>
<evidence type="ECO:0000256" key="9">
    <source>
        <dbReference type="ARBA" id="ARBA00023237"/>
    </source>
</evidence>
<dbReference type="Proteomes" id="UP001058267">
    <property type="component" value="Chromosome"/>
</dbReference>
<sequence length="692" mass="78491">MRKSVAIIALLLFPALLRAQSDRSETGAASWREKGVVTIREVPVWGRRPMKSIGVQETRLDSLILKENIALSIADVLTFNSPIFVKQYGRATLSTVSFRGTGPSHTQVTWNGMRINNPMLGMTDFSMIPSYFIDDASLLHGTSSVNETGGGLGGLVRLSTAPADIRGFGLQYIQGIGMFRTFDEFLRLEWGDEHWQVSTRAVYQSSANDFKYRNRDKKENIYDDEMNIVGSYYPTERNKSGAFDDVHVLQEVYYDTRRGDRFGLNAWYINSNRELPLLTTDYADDKQFENRQREHTLRSVLSWDHYRSDWKVAAKAGYIHTWMAYDYRKDPGSGIMNSITRSRNKVDTFYGQADGEYTPNGNWFFTAGISAHQHLVESIDKDIILQQGGKDIVGYDKGRIELSASVSAKWRPTERLGLSAVLREEMYGTKWATVPAFFADCQLSKRGNIVAKASVSRNHRFPTLNDLYFLPGGNPDLRSESGFSYEAGLSFAVGKENVYSLSGSASWYDQHIDDWILWLSTPKGFFSPRNIKQVHAYGVEMQASLAVIPARDWKLTMNGTFSWSPSINEGEPISPADQSVGKQLPYEPEFSATVTGRLTWRSWGLLYQFCYYSERYTMSSNDITLSGRLTPYLMNNLSLDKAFALKWADLTLKGTVNNLFNEEYLSVTARPMPRMNVEFFIGIRPKWGGRNQ</sequence>
<comment type="similarity">
    <text evidence="10 11">Belongs to the TonB-dependent receptor family.</text>
</comment>
<reference evidence="15" key="1">
    <citation type="journal article" date="2022" name="Cell">
        <title>Design, construction, and in vivo augmentation of a complex gut microbiome.</title>
        <authorList>
            <person name="Cheng A.G."/>
            <person name="Ho P.Y."/>
            <person name="Aranda-Diaz A."/>
            <person name="Jain S."/>
            <person name="Yu F.B."/>
            <person name="Meng X."/>
            <person name="Wang M."/>
            <person name="Iakiviak M."/>
            <person name="Nagashima K."/>
            <person name="Zhao A."/>
            <person name="Murugkar P."/>
            <person name="Patil A."/>
            <person name="Atabakhsh K."/>
            <person name="Weakley A."/>
            <person name="Yan J."/>
            <person name="Brumbaugh A.R."/>
            <person name="Higginbottom S."/>
            <person name="Dimas A."/>
            <person name="Shiver A.L."/>
            <person name="Deutschbauer A."/>
            <person name="Neff N."/>
            <person name="Sonnenburg J.L."/>
            <person name="Huang K.C."/>
            <person name="Fischbach M.A."/>
        </authorList>
    </citation>
    <scope>NUCLEOTIDE SEQUENCE</scope>
    <source>
        <strain evidence="15">JC50</strain>
    </source>
</reference>
<dbReference type="InterPro" id="IPR000531">
    <property type="entry name" value="Beta-barrel_TonB"/>
</dbReference>
<keyword evidence="5 12" id="KW-0732">Signal</keyword>
<evidence type="ECO:0000256" key="12">
    <source>
        <dbReference type="SAM" id="SignalP"/>
    </source>
</evidence>
<evidence type="ECO:0000256" key="5">
    <source>
        <dbReference type="ARBA" id="ARBA00022729"/>
    </source>
</evidence>
<evidence type="ECO:0000256" key="11">
    <source>
        <dbReference type="RuleBase" id="RU003357"/>
    </source>
</evidence>
<dbReference type="Pfam" id="PF07715">
    <property type="entry name" value="Plug"/>
    <property type="match status" value="1"/>
</dbReference>
<evidence type="ECO:0000256" key="1">
    <source>
        <dbReference type="ARBA" id="ARBA00004571"/>
    </source>
</evidence>
<keyword evidence="2 10" id="KW-0813">Transport</keyword>
<dbReference type="PANTHER" id="PTHR30069:SF29">
    <property type="entry name" value="HEMOGLOBIN AND HEMOGLOBIN-HAPTOGLOBIN-BINDING PROTEIN 1-RELATED"/>
    <property type="match status" value="1"/>
</dbReference>